<name>X0YKS8_9ZZZZ</name>
<organism evidence="2">
    <name type="scientific">marine sediment metagenome</name>
    <dbReference type="NCBI Taxonomy" id="412755"/>
    <lineage>
        <taxon>unclassified sequences</taxon>
        <taxon>metagenomes</taxon>
        <taxon>ecological metagenomes</taxon>
    </lineage>
</organism>
<evidence type="ECO:0000313" key="2">
    <source>
        <dbReference type="EMBL" id="GAG56789.1"/>
    </source>
</evidence>
<sequence length="188" mass="22260">MFSRIIRGTIMVSLIIFFIITILYFINKENNQTQYYLEIINRKNDSILVKIEVAVGDKFYLEYLNSTDLNPVYDTFEIREEGIFCLLTEEYPWYGVGQECHASKDIEFTDKLVIVNVNREMEKLSLRVAFTVEQKIRYKEREFILSSLTDRGDPVDIYKWGDLYIRMAQLRLCPFPRGAINKFSFLPC</sequence>
<dbReference type="InterPro" id="IPR015001">
    <property type="entry name" value="DUF1850"/>
</dbReference>
<accession>X0YKS8</accession>
<evidence type="ECO:0008006" key="3">
    <source>
        <dbReference type="Google" id="ProtNLM"/>
    </source>
</evidence>
<reference evidence="2" key="1">
    <citation type="journal article" date="2014" name="Front. Microbiol.">
        <title>High frequency of phylogenetically diverse reductive dehalogenase-homologous genes in deep subseafloor sedimentary metagenomes.</title>
        <authorList>
            <person name="Kawai M."/>
            <person name="Futagami T."/>
            <person name="Toyoda A."/>
            <person name="Takaki Y."/>
            <person name="Nishi S."/>
            <person name="Hori S."/>
            <person name="Arai W."/>
            <person name="Tsubouchi T."/>
            <person name="Morono Y."/>
            <person name="Uchiyama I."/>
            <person name="Ito T."/>
            <person name="Fujiyama A."/>
            <person name="Inagaki F."/>
            <person name="Takami H."/>
        </authorList>
    </citation>
    <scope>NUCLEOTIDE SEQUENCE</scope>
    <source>
        <strain evidence="2">Expedition CK06-06</strain>
    </source>
</reference>
<dbReference type="AlphaFoldDB" id="X0YKS8"/>
<gene>
    <name evidence="2" type="ORF">S01H4_06747</name>
</gene>
<evidence type="ECO:0000256" key="1">
    <source>
        <dbReference type="SAM" id="Phobius"/>
    </source>
</evidence>
<dbReference type="EMBL" id="BART01002121">
    <property type="protein sequence ID" value="GAG56789.1"/>
    <property type="molecule type" value="Genomic_DNA"/>
</dbReference>
<proteinExistence type="predicted"/>
<keyword evidence="1" id="KW-0472">Membrane</keyword>
<dbReference type="Pfam" id="PF08905">
    <property type="entry name" value="DUF1850"/>
    <property type="match status" value="1"/>
</dbReference>
<protein>
    <recommendedName>
        <fullName evidence="3">DUF1850 domain-containing protein</fullName>
    </recommendedName>
</protein>
<keyword evidence="1" id="KW-1133">Transmembrane helix</keyword>
<feature type="transmembrane region" description="Helical" evidence="1">
    <location>
        <begin position="6"/>
        <end position="26"/>
    </location>
</feature>
<comment type="caution">
    <text evidence="2">The sequence shown here is derived from an EMBL/GenBank/DDBJ whole genome shotgun (WGS) entry which is preliminary data.</text>
</comment>
<keyword evidence="1" id="KW-0812">Transmembrane</keyword>